<accession>A0A5A9W6R5</accession>
<gene>
    <name evidence="3" type="ORF">E1H14_01770</name>
</gene>
<evidence type="ECO:0000313" key="3">
    <source>
        <dbReference type="EMBL" id="KAA0876477.1"/>
    </source>
</evidence>
<dbReference type="RefSeq" id="WP_149389727.1">
    <property type="nucleotide sequence ID" value="NZ_SMRS01000001.1"/>
</dbReference>
<dbReference type="PANTHER" id="PTHR37483:SF1">
    <property type="entry name" value="UPF0125 PROTEIN RATB"/>
    <property type="match status" value="1"/>
</dbReference>
<name>A0A5A9W6R5_9GAMM</name>
<dbReference type="HAMAP" id="MF_00460">
    <property type="entry name" value="UPF0125_RnfH"/>
    <property type="match status" value="1"/>
</dbReference>
<comment type="caution">
    <text evidence="3">The sequence shown here is derived from an EMBL/GenBank/DDBJ whole genome shotgun (WGS) entry which is preliminary data.</text>
</comment>
<dbReference type="Pfam" id="PF03658">
    <property type="entry name" value="Ub-RnfH"/>
    <property type="match status" value="1"/>
</dbReference>
<proteinExistence type="inferred from homology"/>
<dbReference type="Proteomes" id="UP000325302">
    <property type="component" value="Unassembled WGS sequence"/>
</dbReference>
<dbReference type="PANTHER" id="PTHR37483">
    <property type="entry name" value="UPF0125 PROTEIN RATB"/>
    <property type="match status" value="1"/>
</dbReference>
<reference evidence="3 4" key="1">
    <citation type="submission" date="2019-03" db="EMBL/GenBank/DDBJ databases">
        <title>Nitrincola sp. nov. isolated from an Indian soda lake.</title>
        <authorList>
            <person name="Joshi A."/>
            <person name="Thite S.V."/>
            <person name="Joseph N."/>
            <person name="Dhotre D."/>
            <person name="Moorthy M."/>
            <person name="Shouche Y.S."/>
        </authorList>
    </citation>
    <scope>NUCLEOTIDE SEQUENCE [LARGE SCALE GENOMIC DNA]</scope>
    <source>
        <strain evidence="3 4">MEB193</strain>
    </source>
</reference>
<protein>
    <recommendedName>
        <fullName evidence="2">UPF0125 protein E1H14_01770</fullName>
    </recommendedName>
</protein>
<evidence type="ECO:0000313" key="4">
    <source>
        <dbReference type="Proteomes" id="UP000325302"/>
    </source>
</evidence>
<dbReference type="Gene3D" id="3.10.20.280">
    <property type="entry name" value="RnfH-like"/>
    <property type="match status" value="1"/>
</dbReference>
<dbReference type="InterPro" id="IPR005346">
    <property type="entry name" value="RnfH"/>
</dbReference>
<comment type="similarity">
    <text evidence="1 2">Belongs to the UPF0125 (RnfH) family.</text>
</comment>
<dbReference type="EMBL" id="SMRS01000001">
    <property type="protein sequence ID" value="KAA0876477.1"/>
    <property type="molecule type" value="Genomic_DNA"/>
</dbReference>
<keyword evidence="4" id="KW-1185">Reference proteome</keyword>
<dbReference type="SUPFAM" id="SSF54285">
    <property type="entry name" value="MoaD/ThiS"/>
    <property type="match status" value="1"/>
</dbReference>
<dbReference type="InterPro" id="IPR037021">
    <property type="entry name" value="RnfH_sf"/>
</dbReference>
<evidence type="ECO:0000256" key="2">
    <source>
        <dbReference type="HAMAP-Rule" id="MF_00460"/>
    </source>
</evidence>
<evidence type="ECO:0000256" key="1">
    <source>
        <dbReference type="ARBA" id="ARBA00010645"/>
    </source>
</evidence>
<dbReference type="AlphaFoldDB" id="A0A5A9W6R5"/>
<dbReference type="InterPro" id="IPR016155">
    <property type="entry name" value="Mopterin_synth/thiamin_S_b"/>
</dbReference>
<dbReference type="NCBIfam" id="NF002490">
    <property type="entry name" value="PRK01777.1"/>
    <property type="match status" value="1"/>
</dbReference>
<organism evidence="3 4">
    <name type="scientific">Nitrincola tapanii</name>
    <dbReference type="NCBI Taxonomy" id="1708751"/>
    <lineage>
        <taxon>Bacteria</taxon>
        <taxon>Pseudomonadati</taxon>
        <taxon>Pseudomonadota</taxon>
        <taxon>Gammaproteobacteria</taxon>
        <taxon>Oceanospirillales</taxon>
        <taxon>Oceanospirillaceae</taxon>
        <taxon>Nitrincola</taxon>
    </lineage>
</organism>
<sequence>MMSVEVAYALPDEQKIVRLNVKEDCTVYEAVILSRIFESFPQIQPETDPMGIFGKAVKDPKTTLLNPGDRVEIYRPLLADPKEIRARKAAEKAAREAQEAAEKDASS</sequence>
<dbReference type="OrthoDB" id="9796575at2"/>